<feature type="chain" id="PRO_5045903598" description="Secreted protein" evidence="1">
    <location>
        <begin position="22"/>
        <end position="75"/>
    </location>
</feature>
<accession>A0ABP0T7V9</accession>
<dbReference type="EMBL" id="OZ019893">
    <property type="protein sequence ID" value="CAK9189361.1"/>
    <property type="molecule type" value="Genomic_DNA"/>
</dbReference>
<dbReference type="InterPro" id="IPR011990">
    <property type="entry name" value="TPR-like_helical_dom_sf"/>
</dbReference>
<evidence type="ECO:0000313" key="3">
    <source>
        <dbReference type="Proteomes" id="UP001497512"/>
    </source>
</evidence>
<keyword evidence="1" id="KW-0732">Signal</keyword>
<evidence type="ECO:0000313" key="2">
    <source>
        <dbReference type="EMBL" id="CAK9189361.1"/>
    </source>
</evidence>
<proteinExistence type="predicted"/>
<reference evidence="2 3" key="1">
    <citation type="submission" date="2024-02" db="EMBL/GenBank/DDBJ databases">
        <authorList>
            <consortium name="ELIXIR-Norway"/>
            <consortium name="Elixir Norway"/>
        </authorList>
    </citation>
    <scope>NUCLEOTIDE SEQUENCE [LARGE SCALE GENOMIC DNA]</scope>
</reference>
<dbReference type="PANTHER" id="PTHR47928">
    <property type="entry name" value="REPEAT-CONTAINING PROTEIN, PUTATIVE-RELATED"/>
    <property type="match status" value="1"/>
</dbReference>
<organism evidence="2 3">
    <name type="scientific">Sphagnum troendelagicum</name>
    <dbReference type="NCBI Taxonomy" id="128251"/>
    <lineage>
        <taxon>Eukaryota</taxon>
        <taxon>Viridiplantae</taxon>
        <taxon>Streptophyta</taxon>
        <taxon>Embryophyta</taxon>
        <taxon>Bryophyta</taxon>
        <taxon>Sphagnophytina</taxon>
        <taxon>Sphagnopsida</taxon>
        <taxon>Sphagnales</taxon>
        <taxon>Sphagnaceae</taxon>
        <taxon>Sphagnum</taxon>
    </lineage>
</organism>
<protein>
    <recommendedName>
        <fullName evidence="4">Secreted protein</fullName>
    </recommendedName>
</protein>
<gene>
    <name evidence="2" type="ORF">CSSPTR1EN2_LOCUS12</name>
</gene>
<evidence type="ECO:0008006" key="4">
    <source>
        <dbReference type="Google" id="ProtNLM"/>
    </source>
</evidence>
<feature type="signal peptide" evidence="1">
    <location>
        <begin position="1"/>
        <end position="21"/>
    </location>
</feature>
<sequence>MFCSKTLTFTWVLNACANIGALEEGRSQATRTVSMNATGGVQPDDITFVFLLSTCSHAGLVDEGMHCYASMSQFT</sequence>
<dbReference type="Gene3D" id="1.25.40.10">
    <property type="entry name" value="Tetratricopeptide repeat domain"/>
    <property type="match status" value="1"/>
</dbReference>
<evidence type="ECO:0000256" key="1">
    <source>
        <dbReference type="SAM" id="SignalP"/>
    </source>
</evidence>
<dbReference type="PANTHER" id="PTHR47928:SF190">
    <property type="entry name" value="PENTACOTRIPEPTIDE-REPEAT REGION OF PRORP DOMAIN-CONTAINING PROTEIN"/>
    <property type="match status" value="1"/>
</dbReference>
<dbReference type="Proteomes" id="UP001497512">
    <property type="component" value="Chromosome 1"/>
</dbReference>
<keyword evidence="3" id="KW-1185">Reference proteome</keyword>
<name>A0ABP0T7V9_9BRYO</name>
<dbReference type="InterPro" id="IPR050421">
    <property type="entry name" value="PPR"/>
</dbReference>